<dbReference type="AlphaFoldDB" id="A0A6A6TS16"/>
<dbReference type="Proteomes" id="UP000799324">
    <property type="component" value="Unassembled WGS sequence"/>
</dbReference>
<proteinExistence type="predicted"/>
<feature type="region of interest" description="Disordered" evidence="6">
    <location>
        <begin position="112"/>
        <end position="131"/>
    </location>
</feature>
<accession>A0A6A6TS16</accession>
<dbReference type="EMBL" id="MU004291">
    <property type="protein sequence ID" value="KAF2661947.1"/>
    <property type="molecule type" value="Genomic_DNA"/>
</dbReference>
<evidence type="ECO:0000259" key="7">
    <source>
        <dbReference type="Pfam" id="PF08493"/>
    </source>
</evidence>
<gene>
    <name evidence="8" type="ORF">K491DRAFT_335871</name>
</gene>
<feature type="domain" description="Aflatoxin regulatory protein" evidence="7">
    <location>
        <begin position="128"/>
        <end position="211"/>
    </location>
</feature>
<evidence type="ECO:0000313" key="8">
    <source>
        <dbReference type="EMBL" id="KAF2661947.1"/>
    </source>
</evidence>
<evidence type="ECO:0000256" key="3">
    <source>
        <dbReference type="ARBA" id="ARBA00023125"/>
    </source>
</evidence>
<keyword evidence="1" id="KW-0479">Metal-binding</keyword>
<sequence length="344" mass="37892">MRSKSAFLWPLHSNARILRLWSVPKTRNSPGSQNTIEGNLSGDQEAQQNTRIEHIPAIVPDVSNSTHLPSGVSSTSGLEAGLFDPGFFMPFSLESWPNYEGNFDTNVQQQASLERRPQDLSVRPSPRSHDCARDSSEILQTLNSPVPFTDITAETVLTHFPHILRVNQDAIRRLTELLECPCARKPHLVMLHASMISRIFLWYQHCACANAQRWSEWPKAKSKASSEASNATSVSEDSEPAVIACGMLPAPASSMSADDPTVSIGGYTISDPCVHIVFRDQLIGIELKNLGALIDLFLSRRAGDDAGSVPSLIESLGTWLKTEHARTLKLLKEALRAFNDNIIT</sequence>
<dbReference type="GO" id="GO:0003677">
    <property type="term" value="F:DNA binding"/>
    <property type="evidence" value="ECO:0007669"/>
    <property type="project" value="UniProtKB-KW"/>
</dbReference>
<dbReference type="GO" id="GO:0005634">
    <property type="term" value="C:nucleus"/>
    <property type="evidence" value="ECO:0007669"/>
    <property type="project" value="InterPro"/>
</dbReference>
<evidence type="ECO:0000256" key="1">
    <source>
        <dbReference type="ARBA" id="ARBA00022723"/>
    </source>
</evidence>
<dbReference type="OrthoDB" id="2328572at2759"/>
<evidence type="ECO:0000256" key="2">
    <source>
        <dbReference type="ARBA" id="ARBA00023015"/>
    </source>
</evidence>
<dbReference type="Pfam" id="PF08493">
    <property type="entry name" value="AflR"/>
    <property type="match status" value="1"/>
</dbReference>
<organism evidence="8 9">
    <name type="scientific">Lophiostoma macrostomum CBS 122681</name>
    <dbReference type="NCBI Taxonomy" id="1314788"/>
    <lineage>
        <taxon>Eukaryota</taxon>
        <taxon>Fungi</taxon>
        <taxon>Dikarya</taxon>
        <taxon>Ascomycota</taxon>
        <taxon>Pezizomycotina</taxon>
        <taxon>Dothideomycetes</taxon>
        <taxon>Pleosporomycetidae</taxon>
        <taxon>Pleosporales</taxon>
        <taxon>Lophiostomataceae</taxon>
        <taxon>Lophiostoma</taxon>
    </lineage>
</organism>
<keyword evidence="4" id="KW-0804">Transcription</keyword>
<reference evidence="8" key="1">
    <citation type="journal article" date="2020" name="Stud. Mycol.">
        <title>101 Dothideomycetes genomes: a test case for predicting lifestyles and emergence of pathogens.</title>
        <authorList>
            <person name="Haridas S."/>
            <person name="Albert R."/>
            <person name="Binder M."/>
            <person name="Bloem J."/>
            <person name="Labutti K."/>
            <person name="Salamov A."/>
            <person name="Andreopoulos B."/>
            <person name="Baker S."/>
            <person name="Barry K."/>
            <person name="Bills G."/>
            <person name="Bluhm B."/>
            <person name="Cannon C."/>
            <person name="Castanera R."/>
            <person name="Culley D."/>
            <person name="Daum C."/>
            <person name="Ezra D."/>
            <person name="Gonzalez J."/>
            <person name="Henrissat B."/>
            <person name="Kuo A."/>
            <person name="Liang C."/>
            <person name="Lipzen A."/>
            <person name="Lutzoni F."/>
            <person name="Magnuson J."/>
            <person name="Mondo S."/>
            <person name="Nolan M."/>
            <person name="Ohm R."/>
            <person name="Pangilinan J."/>
            <person name="Park H.-J."/>
            <person name="Ramirez L."/>
            <person name="Alfaro M."/>
            <person name="Sun H."/>
            <person name="Tritt A."/>
            <person name="Yoshinaga Y."/>
            <person name="Zwiers L.-H."/>
            <person name="Turgeon B."/>
            <person name="Goodwin S."/>
            <person name="Spatafora J."/>
            <person name="Crous P."/>
            <person name="Grigoriev I."/>
        </authorList>
    </citation>
    <scope>NUCLEOTIDE SEQUENCE</scope>
    <source>
        <strain evidence="8">CBS 122681</strain>
    </source>
</reference>
<keyword evidence="2" id="KW-0805">Transcription regulation</keyword>
<keyword evidence="9" id="KW-1185">Reference proteome</keyword>
<dbReference type="InterPro" id="IPR013700">
    <property type="entry name" value="AflR"/>
</dbReference>
<evidence type="ECO:0000256" key="6">
    <source>
        <dbReference type="SAM" id="MobiDB-lite"/>
    </source>
</evidence>
<name>A0A6A6TS16_9PLEO</name>
<keyword evidence="5" id="KW-0539">Nucleus</keyword>
<dbReference type="GO" id="GO:0006355">
    <property type="term" value="P:regulation of DNA-templated transcription"/>
    <property type="evidence" value="ECO:0007669"/>
    <property type="project" value="InterPro"/>
</dbReference>
<evidence type="ECO:0000256" key="5">
    <source>
        <dbReference type="ARBA" id="ARBA00023242"/>
    </source>
</evidence>
<dbReference type="GO" id="GO:0046872">
    <property type="term" value="F:metal ion binding"/>
    <property type="evidence" value="ECO:0007669"/>
    <property type="project" value="UniProtKB-KW"/>
</dbReference>
<protein>
    <recommendedName>
        <fullName evidence="7">Aflatoxin regulatory protein domain-containing protein</fullName>
    </recommendedName>
</protein>
<evidence type="ECO:0000256" key="4">
    <source>
        <dbReference type="ARBA" id="ARBA00023163"/>
    </source>
</evidence>
<dbReference type="GO" id="GO:0045122">
    <property type="term" value="P:aflatoxin biosynthetic process"/>
    <property type="evidence" value="ECO:0007669"/>
    <property type="project" value="InterPro"/>
</dbReference>
<keyword evidence="3" id="KW-0238">DNA-binding</keyword>
<evidence type="ECO:0000313" key="9">
    <source>
        <dbReference type="Proteomes" id="UP000799324"/>
    </source>
</evidence>
<feature type="region of interest" description="Disordered" evidence="6">
    <location>
        <begin position="26"/>
        <end position="47"/>
    </location>
</feature>